<evidence type="ECO:0008006" key="3">
    <source>
        <dbReference type="Google" id="ProtNLM"/>
    </source>
</evidence>
<sequence>MSKKNKTKSKATVHDEIKFPEPYIRGEPFWAIMEYNTNNKIRILSYEGIDVLFLNERSAKFFKNLLKLDNNNVIRGIYKDLLHMLTKDSKKLFLIPLCDAQSDKIQMIKVTSDEIRYYAENSKFEDETIQNIITVYYEIIDEAISTHKRIIFDEVFKAVNDINIKCNYKFKNLENLFEEYRKVILKDCDNQVNEINERDKAMNDKSQLFIYPFSIGDFGLELGWDIDKIKNIIKDYNIPIAKVKVKDIVDEADFREIVEDYDTLNKEPIIIASIEHIPNYNIVIDGSHRLYKKYKNNEEDINAYVLEPKYHIEGMYLNIYKDIYKVANNIVNIQSYILGDIKKEDFKLYEIK</sequence>
<dbReference type="EMBL" id="CP154622">
    <property type="protein sequence ID" value="XAM41098.1"/>
    <property type="molecule type" value="Genomic_DNA"/>
</dbReference>
<name>A0ABZ3FDQ1_9FIRM</name>
<protein>
    <recommendedName>
        <fullName evidence="3">ParB/Sulfiredoxin domain-containing protein</fullName>
    </recommendedName>
</protein>
<proteinExistence type="predicted"/>
<reference evidence="1 2" key="1">
    <citation type="submission" date="2024-04" db="EMBL/GenBank/DDBJ databases">
        <title>Isolation and characterization of novel acetogenic strains of the genera Terrisporobacter and Acetoanaerobium.</title>
        <authorList>
            <person name="Boeer T."/>
            <person name="Schueler M.A."/>
            <person name="Lueschen A."/>
            <person name="Eysell L."/>
            <person name="Droege J."/>
            <person name="Heinemann M."/>
            <person name="Engelhardt L."/>
            <person name="Basen M."/>
            <person name="Daniel R."/>
        </authorList>
    </citation>
    <scope>NUCLEOTIDE SEQUENCE [LARGE SCALE GENOMIC DNA]</scope>
    <source>
        <strain evidence="1 2">ELB</strain>
    </source>
</reference>
<dbReference type="RefSeq" id="WP_343339059.1">
    <property type="nucleotide sequence ID" value="NZ_CP154622.1"/>
</dbReference>
<evidence type="ECO:0000313" key="2">
    <source>
        <dbReference type="Proteomes" id="UP001477947"/>
    </source>
</evidence>
<accession>A0ABZ3FDQ1</accession>
<evidence type="ECO:0000313" key="1">
    <source>
        <dbReference type="EMBL" id="XAM41098.1"/>
    </source>
</evidence>
<gene>
    <name evidence="1" type="ORF">TPELB_14090</name>
</gene>
<organism evidence="1 2">
    <name type="scientific">Terrisporobacter petrolearius</name>
    <dbReference type="NCBI Taxonomy" id="1460447"/>
    <lineage>
        <taxon>Bacteria</taxon>
        <taxon>Bacillati</taxon>
        <taxon>Bacillota</taxon>
        <taxon>Clostridia</taxon>
        <taxon>Peptostreptococcales</taxon>
        <taxon>Peptostreptococcaceae</taxon>
        <taxon>Terrisporobacter</taxon>
    </lineage>
</organism>
<keyword evidence="2" id="KW-1185">Reference proteome</keyword>
<dbReference type="Proteomes" id="UP001477947">
    <property type="component" value="Chromosome"/>
</dbReference>